<feature type="compositionally biased region" description="Acidic residues" evidence="6">
    <location>
        <begin position="963"/>
        <end position="976"/>
    </location>
</feature>
<evidence type="ECO:0008006" key="12">
    <source>
        <dbReference type="Google" id="ProtNLM"/>
    </source>
</evidence>
<dbReference type="GO" id="GO:0006289">
    <property type="term" value="P:nucleotide-excision repair"/>
    <property type="evidence" value="ECO:0007669"/>
    <property type="project" value="InterPro"/>
</dbReference>
<dbReference type="PANTHER" id="PTHR12135">
    <property type="entry name" value="DNA REPAIR PROTEIN XP-C / RAD4"/>
    <property type="match status" value="1"/>
</dbReference>
<feature type="region of interest" description="Disordered" evidence="6">
    <location>
        <begin position="616"/>
        <end position="636"/>
    </location>
</feature>
<dbReference type="SMART" id="SM01030">
    <property type="entry name" value="BHD_1"/>
    <property type="match status" value="1"/>
</dbReference>
<feature type="domain" description="Rad4 beta-hairpin" evidence="8">
    <location>
        <begin position="697"/>
        <end position="760"/>
    </location>
</feature>
<dbReference type="Gene3D" id="3.30.70.2460">
    <property type="entry name" value="Rad4, beta-hairpin domain BHD3"/>
    <property type="match status" value="1"/>
</dbReference>
<proteinExistence type="inferred from homology"/>
<feature type="compositionally biased region" description="Acidic residues" evidence="6">
    <location>
        <begin position="455"/>
        <end position="468"/>
    </location>
</feature>
<protein>
    <recommendedName>
        <fullName evidence="12">DNA repair protein rhp42</fullName>
    </recommendedName>
</protein>
<dbReference type="InterPro" id="IPR036985">
    <property type="entry name" value="Transglutaminase-like_sf"/>
</dbReference>
<feature type="region of interest" description="Disordered" evidence="6">
    <location>
        <begin position="1"/>
        <end position="103"/>
    </location>
</feature>
<dbReference type="FunFam" id="3.30.70.2460:FF:000001">
    <property type="entry name" value="DNA repair protein Rad4 family"/>
    <property type="match status" value="1"/>
</dbReference>
<feature type="compositionally biased region" description="Basic residues" evidence="6">
    <location>
        <begin position="409"/>
        <end position="433"/>
    </location>
</feature>
<dbReference type="Pfam" id="PF10403">
    <property type="entry name" value="BHD_1"/>
    <property type="match status" value="1"/>
</dbReference>
<feature type="compositionally biased region" description="Basic and acidic residues" evidence="6">
    <location>
        <begin position="622"/>
        <end position="636"/>
    </location>
</feature>
<dbReference type="InterPro" id="IPR018326">
    <property type="entry name" value="Rad4_beta-hairpin_dom1"/>
</dbReference>
<comment type="caution">
    <text evidence="10">The sequence shown here is derived from an EMBL/GenBank/DDBJ whole genome shotgun (WGS) entry which is preliminary data.</text>
</comment>
<dbReference type="SMART" id="SM01031">
    <property type="entry name" value="BHD_2"/>
    <property type="match status" value="1"/>
</dbReference>
<dbReference type="InterPro" id="IPR018328">
    <property type="entry name" value="Rad4_beta-hairpin_dom3"/>
</dbReference>
<feature type="compositionally biased region" description="Basic residues" evidence="6">
    <location>
        <begin position="1"/>
        <end position="11"/>
    </location>
</feature>
<keyword evidence="4" id="KW-0234">DNA repair</keyword>
<evidence type="ECO:0000256" key="5">
    <source>
        <dbReference type="ARBA" id="ARBA00023242"/>
    </source>
</evidence>
<dbReference type="Gene3D" id="3.30.60.290">
    <property type="entry name" value="Rad4, beta-hairpin domain BHD2"/>
    <property type="match status" value="1"/>
</dbReference>
<evidence type="ECO:0000313" key="11">
    <source>
        <dbReference type="Proteomes" id="UP001310594"/>
    </source>
</evidence>
<dbReference type="EMBL" id="JAVRQU010000027">
    <property type="protein sequence ID" value="KAK5690005.1"/>
    <property type="molecule type" value="Genomic_DNA"/>
</dbReference>
<keyword evidence="3" id="KW-0227">DNA damage</keyword>
<dbReference type="Pfam" id="PF10404">
    <property type="entry name" value="BHD_2"/>
    <property type="match status" value="1"/>
</dbReference>
<evidence type="ECO:0000256" key="1">
    <source>
        <dbReference type="ARBA" id="ARBA00004123"/>
    </source>
</evidence>
<dbReference type="GO" id="GO:0003684">
    <property type="term" value="F:damaged DNA binding"/>
    <property type="evidence" value="ECO:0007669"/>
    <property type="project" value="InterPro"/>
</dbReference>
<dbReference type="GO" id="GO:0006298">
    <property type="term" value="P:mismatch repair"/>
    <property type="evidence" value="ECO:0007669"/>
    <property type="project" value="TreeGrafter"/>
</dbReference>
<feature type="domain" description="Rad4 beta-hairpin" evidence="7">
    <location>
        <begin position="635"/>
        <end position="695"/>
    </location>
</feature>
<comment type="subcellular location">
    <subcellularLocation>
        <location evidence="1">Nucleus</location>
    </subcellularLocation>
</comment>
<feature type="region of interest" description="Disordered" evidence="6">
    <location>
        <begin position="902"/>
        <end position="1016"/>
    </location>
</feature>
<dbReference type="InterPro" id="IPR004583">
    <property type="entry name" value="DNA_repair_Rad4"/>
</dbReference>
<comment type="similarity">
    <text evidence="2">Belongs to the XPC family.</text>
</comment>
<evidence type="ECO:0000259" key="8">
    <source>
        <dbReference type="SMART" id="SM01031"/>
    </source>
</evidence>
<dbReference type="Proteomes" id="UP001310594">
    <property type="component" value="Unassembled WGS sequence"/>
</dbReference>
<dbReference type="InterPro" id="IPR018325">
    <property type="entry name" value="Rad4/PNGase_transGLS-fold"/>
</dbReference>
<dbReference type="SUPFAM" id="SSF54001">
    <property type="entry name" value="Cysteine proteinases"/>
    <property type="match status" value="1"/>
</dbReference>
<dbReference type="GO" id="GO:0000111">
    <property type="term" value="C:nucleotide-excision repair factor 2 complex"/>
    <property type="evidence" value="ECO:0007669"/>
    <property type="project" value="TreeGrafter"/>
</dbReference>
<dbReference type="InterPro" id="IPR042488">
    <property type="entry name" value="Rad4_BHD3_sf"/>
</dbReference>
<dbReference type="Pfam" id="PF10405">
    <property type="entry name" value="BHD_3"/>
    <property type="match status" value="1"/>
</dbReference>
<sequence length="1156" mass="127945">MPPWVSRKRARSPSPAPTPPTKNTKPAAKRAKPTLFDTVDAPAKKRKTVEDTKKLLAELNDDDDDESLSEADSDDFEDVPAAKRRKTVAATKDVDDGESEDEMDWEDAIQHGDAARPTAGPSRATSAHEIADVSFSLKEDGGVADQGITIPGLGKKGPSKREKWVRTQAHCLHVQSLLWHNTLRNGWLNDSEIQQTLVKGLPEGVSREITRWKEAMGTLSKEELVARKKAVAAKGNGKAGRKSKQKGKGRDWNYDAEHAEQGVPNLSAGDPLLRLLKVLTAYWRKRFTVTAPGLRKQGYKGIKRLRDEIKDWQKDKSDVEEHGERVESLAELRKLAKSCEGSRDVGAQLFAALLRGLGLETRMVANLQPVGFGFSRSEEADAKRLKKKSTMTEKAENESDSDVVEVKSKKAASKRPSKAVVKKGKVAVRKTGRGKKDTPIDLDDSDSALSSAPSDNDEPPAEDDDDILVFDVTPSTPKKKPSKKYDRDMAFPNYWVEVCSPATHKYIPVEPIVLATIASNEELLQSFEPRGKKAELAKQVMAYTVAFSADGTAKDVTVRYLKKHQLPGKTKGMRMGSEKVPILNRKGKVKRYEDYDWFRTVMACYRRPHIKRNAADDLEEQTDLKPQKAEKAEKDVEKESLQWYKQSAEYVLEQHLRREEALLPGSEPVKEFTPAGKKGAKAGEAVPVYLREDVVACKTVESWHKEGRELKVGEQPMKLVPVRAVTLIRKREMEEALRETGEKMKQGLYSREQTDWIIPPPIKDGVIPKNAFGNMDVYVETMVPKGAVHVQLKGTAKICRKLDIDYAEACTGFEFGKQRAVPVLTGVVVAEEHEILLRDAWRTEQQEAKRKEDVKRTAVALQWWRKMLLGLRVLERMRVDYEGSNGADSAGAVNPFVAKAKREGRKLGKKSEQAETGAADDDDRGGGFFLPGHDEEEVPQTRASITAADSPEDADAGGGFLAESEEEHAPDDDDDGGVLIEEHPEDKMKKSALSHAPITPVSLQTTDGADDEAEDVEMGGFEVAVPTLPVVKKVASTVKPNTKRKSAATVINEPEPELSEVEGEALGHEDLASDDSESDSDVQPVRKRSKVNKPTSPRVVLSPAKTGRKPRAAKRSTPLKSQYFANSDAEASDENDSESSEAEVVQPRRTTTRTKR</sequence>
<dbReference type="InterPro" id="IPR038765">
    <property type="entry name" value="Papain-like_cys_pep_sf"/>
</dbReference>
<dbReference type="AlphaFoldDB" id="A0AAN7ZY18"/>
<feature type="region of interest" description="Disordered" evidence="6">
    <location>
        <begin position="384"/>
        <end position="484"/>
    </location>
</feature>
<dbReference type="PANTHER" id="PTHR12135:SF2">
    <property type="entry name" value="DNA REPAIR PROTEIN RAD34"/>
    <property type="match status" value="1"/>
</dbReference>
<name>A0AAN7ZY18_9PEZI</name>
<organism evidence="10 11">
    <name type="scientific">Elasticomyces elasticus</name>
    <dbReference type="NCBI Taxonomy" id="574655"/>
    <lineage>
        <taxon>Eukaryota</taxon>
        <taxon>Fungi</taxon>
        <taxon>Dikarya</taxon>
        <taxon>Ascomycota</taxon>
        <taxon>Pezizomycotina</taxon>
        <taxon>Dothideomycetes</taxon>
        <taxon>Dothideomycetidae</taxon>
        <taxon>Mycosphaerellales</taxon>
        <taxon>Teratosphaeriaceae</taxon>
        <taxon>Elasticomyces</taxon>
    </lineage>
</organism>
<evidence type="ECO:0000259" key="9">
    <source>
        <dbReference type="SMART" id="SM01032"/>
    </source>
</evidence>
<feature type="compositionally biased region" description="Acidic residues" evidence="6">
    <location>
        <begin position="1130"/>
        <end position="1141"/>
    </location>
</feature>
<evidence type="ECO:0000256" key="3">
    <source>
        <dbReference type="ARBA" id="ARBA00022763"/>
    </source>
</evidence>
<dbReference type="InterPro" id="IPR018327">
    <property type="entry name" value="BHD_2"/>
</dbReference>
<reference evidence="10" key="1">
    <citation type="submission" date="2023-08" db="EMBL/GenBank/DDBJ databases">
        <title>Black Yeasts Isolated from many extreme environments.</title>
        <authorList>
            <person name="Coleine C."/>
            <person name="Stajich J.E."/>
            <person name="Selbmann L."/>
        </authorList>
    </citation>
    <scope>NUCLEOTIDE SEQUENCE</scope>
    <source>
        <strain evidence="10">CCFEE 5810</strain>
    </source>
</reference>
<keyword evidence="5" id="KW-0539">Nucleus</keyword>
<dbReference type="GO" id="GO:0005737">
    <property type="term" value="C:cytoplasm"/>
    <property type="evidence" value="ECO:0007669"/>
    <property type="project" value="TreeGrafter"/>
</dbReference>
<dbReference type="SMART" id="SM01032">
    <property type="entry name" value="BHD_3"/>
    <property type="match status" value="1"/>
</dbReference>
<gene>
    <name evidence="10" type="ORF">LTR97_012489</name>
</gene>
<dbReference type="Gene3D" id="2.20.20.110">
    <property type="entry name" value="Rad4, beta-hairpin domain BHD1"/>
    <property type="match status" value="1"/>
</dbReference>
<feature type="domain" description="Rad4 beta-hairpin" evidence="9">
    <location>
        <begin position="767"/>
        <end position="841"/>
    </location>
</feature>
<evidence type="ECO:0000256" key="2">
    <source>
        <dbReference type="ARBA" id="ARBA00009525"/>
    </source>
</evidence>
<dbReference type="Pfam" id="PF03835">
    <property type="entry name" value="Rad4"/>
    <property type="match status" value="1"/>
</dbReference>
<evidence type="ECO:0000256" key="4">
    <source>
        <dbReference type="ARBA" id="ARBA00023204"/>
    </source>
</evidence>
<feature type="compositionally biased region" description="Acidic residues" evidence="6">
    <location>
        <begin position="1054"/>
        <end position="1063"/>
    </location>
</feature>
<dbReference type="Gene3D" id="3.90.260.10">
    <property type="entry name" value="Transglutaminase-like"/>
    <property type="match status" value="1"/>
</dbReference>
<evidence type="ECO:0000259" key="7">
    <source>
        <dbReference type="SMART" id="SM01030"/>
    </source>
</evidence>
<evidence type="ECO:0000256" key="6">
    <source>
        <dbReference type="SAM" id="MobiDB-lite"/>
    </source>
</evidence>
<feature type="compositionally biased region" description="Basic and acidic residues" evidence="6">
    <location>
        <begin position="980"/>
        <end position="989"/>
    </location>
</feature>
<dbReference type="GO" id="GO:0071942">
    <property type="term" value="C:XPC complex"/>
    <property type="evidence" value="ECO:0007669"/>
    <property type="project" value="TreeGrafter"/>
</dbReference>
<feature type="region of interest" description="Disordered" evidence="6">
    <location>
        <begin position="1036"/>
        <end position="1156"/>
    </location>
</feature>
<accession>A0AAN7ZY18</accession>
<dbReference type="GO" id="GO:0003697">
    <property type="term" value="F:single-stranded DNA binding"/>
    <property type="evidence" value="ECO:0007669"/>
    <property type="project" value="TreeGrafter"/>
</dbReference>
<evidence type="ECO:0000313" key="10">
    <source>
        <dbReference type="EMBL" id="KAK5690005.1"/>
    </source>
</evidence>
<feature type="compositionally biased region" description="Acidic residues" evidence="6">
    <location>
        <begin position="59"/>
        <end position="78"/>
    </location>
</feature>